<evidence type="ECO:0000256" key="2">
    <source>
        <dbReference type="ARBA" id="ARBA00022552"/>
    </source>
</evidence>
<feature type="region of interest" description="Disordered" evidence="5">
    <location>
        <begin position="75"/>
        <end position="99"/>
    </location>
</feature>
<gene>
    <name evidence="6" type="primary">RRP46</name>
    <name evidence="6" type="ORF">MJAP1_004221</name>
</gene>
<dbReference type="GO" id="GO:0005730">
    <property type="term" value="C:nucleolus"/>
    <property type="evidence" value="ECO:0007669"/>
    <property type="project" value="TreeGrafter"/>
</dbReference>
<sequence length="225" mass="24142">MEAGNLPTVLRMRDELTDSATFQVIVSPLENIPGIPTKALSAEFHELFKAVLLLHRHPRTLIQLVVQTTSKPPVATPTVNLSMNQPQEASSSEAKEPEKRRAPLLLGPDMPFEASEIAASINASTLALIDAAIPLRATVIATSVVVDPSPEEEKVALSCHVYAFAFSGYNALDASGNDESTAQLVYYVGSGSTSAKQRTLLFSTAEDAAFETLSHLRNSLAARIE</sequence>
<keyword evidence="7" id="KW-1185">Reference proteome</keyword>
<dbReference type="Gene3D" id="3.30.230.70">
    <property type="entry name" value="GHMP Kinase, N-terminal domain"/>
    <property type="match status" value="1"/>
</dbReference>
<comment type="subcellular location">
    <subcellularLocation>
        <location evidence="1">Nucleus</location>
    </subcellularLocation>
</comment>
<evidence type="ECO:0000256" key="4">
    <source>
        <dbReference type="ARBA" id="ARBA00023242"/>
    </source>
</evidence>
<keyword evidence="3" id="KW-0271">Exosome</keyword>
<evidence type="ECO:0000256" key="3">
    <source>
        <dbReference type="ARBA" id="ARBA00022835"/>
    </source>
</evidence>
<dbReference type="GO" id="GO:0006364">
    <property type="term" value="P:rRNA processing"/>
    <property type="evidence" value="ECO:0007669"/>
    <property type="project" value="UniProtKB-KW"/>
</dbReference>
<dbReference type="RefSeq" id="XP_060124122.1">
    <property type="nucleotide sequence ID" value="XM_060268139.1"/>
</dbReference>
<evidence type="ECO:0000256" key="5">
    <source>
        <dbReference type="SAM" id="MobiDB-lite"/>
    </source>
</evidence>
<dbReference type="GO" id="GO:0003723">
    <property type="term" value="F:RNA binding"/>
    <property type="evidence" value="ECO:0007669"/>
    <property type="project" value="TreeGrafter"/>
</dbReference>
<evidence type="ECO:0000313" key="6">
    <source>
        <dbReference type="EMBL" id="WFD41225.1"/>
    </source>
</evidence>
<dbReference type="GO" id="GO:0034475">
    <property type="term" value="P:U4 snRNA 3'-end processing"/>
    <property type="evidence" value="ECO:0007669"/>
    <property type="project" value="TreeGrafter"/>
</dbReference>
<protein>
    <submittedName>
        <fullName evidence="6">Exosome non-catalytic core subunit rrp46</fullName>
    </submittedName>
</protein>
<dbReference type="GO" id="GO:0016075">
    <property type="term" value="P:rRNA catabolic process"/>
    <property type="evidence" value="ECO:0007669"/>
    <property type="project" value="TreeGrafter"/>
</dbReference>
<dbReference type="EMBL" id="CP119966">
    <property type="protein sequence ID" value="WFD41225.1"/>
    <property type="molecule type" value="Genomic_DNA"/>
</dbReference>
<dbReference type="Proteomes" id="UP001217754">
    <property type="component" value="Chromosome 9"/>
</dbReference>
<dbReference type="AlphaFoldDB" id="A0AAF0F5K7"/>
<dbReference type="GO" id="GO:0000177">
    <property type="term" value="C:cytoplasmic exosome (RNase complex)"/>
    <property type="evidence" value="ECO:0007669"/>
    <property type="project" value="TreeGrafter"/>
</dbReference>
<dbReference type="PANTHER" id="PTHR11953:SF1">
    <property type="entry name" value="EXOSOME COMPLEX COMPONENT RRP46"/>
    <property type="match status" value="1"/>
</dbReference>
<evidence type="ECO:0000256" key="1">
    <source>
        <dbReference type="ARBA" id="ARBA00004123"/>
    </source>
</evidence>
<accession>A0AAF0F5K7</accession>
<name>A0AAF0F5K7_9BASI</name>
<dbReference type="InterPro" id="IPR050080">
    <property type="entry name" value="RNase_PH"/>
</dbReference>
<dbReference type="InterPro" id="IPR027408">
    <property type="entry name" value="PNPase/RNase_PH_dom_sf"/>
</dbReference>
<proteinExistence type="predicted"/>
<reference evidence="6" key="1">
    <citation type="submission" date="2023-03" db="EMBL/GenBank/DDBJ databases">
        <title>Mating type loci evolution in Malassezia.</title>
        <authorList>
            <person name="Coelho M.A."/>
        </authorList>
    </citation>
    <scope>NUCLEOTIDE SEQUENCE</scope>
    <source>
        <strain evidence="6">CBS 9431</strain>
    </source>
</reference>
<evidence type="ECO:0000313" key="7">
    <source>
        <dbReference type="Proteomes" id="UP001217754"/>
    </source>
</evidence>
<dbReference type="InterPro" id="IPR020568">
    <property type="entry name" value="Ribosomal_Su5_D2-typ_SF"/>
</dbReference>
<keyword evidence="4" id="KW-0539">Nucleus</keyword>
<feature type="compositionally biased region" description="Polar residues" evidence="5">
    <location>
        <begin position="75"/>
        <end position="84"/>
    </location>
</feature>
<dbReference type="GO" id="GO:0071028">
    <property type="term" value="P:nuclear mRNA surveillance"/>
    <property type="evidence" value="ECO:0007669"/>
    <property type="project" value="TreeGrafter"/>
</dbReference>
<keyword evidence="2" id="KW-0698">rRNA processing</keyword>
<dbReference type="SUPFAM" id="SSF54211">
    <property type="entry name" value="Ribosomal protein S5 domain 2-like"/>
    <property type="match status" value="1"/>
</dbReference>
<dbReference type="PANTHER" id="PTHR11953">
    <property type="entry name" value="EXOSOME COMPLEX COMPONENT"/>
    <property type="match status" value="1"/>
</dbReference>
<dbReference type="GO" id="GO:0000176">
    <property type="term" value="C:nuclear exosome (RNase complex)"/>
    <property type="evidence" value="ECO:0007669"/>
    <property type="project" value="TreeGrafter"/>
</dbReference>
<dbReference type="GO" id="GO:0071051">
    <property type="term" value="P:poly(A)-dependent snoRNA 3'-end processing"/>
    <property type="evidence" value="ECO:0007669"/>
    <property type="project" value="TreeGrafter"/>
</dbReference>
<dbReference type="GeneID" id="85227872"/>
<organism evidence="6 7">
    <name type="scientific">Malassezia japonica</name>
    <dbReference type="NCBI Taxonomy" id="223818"/>
    <lineage>
        <taxon>Eukaryota</taxon>
        <taxon>Fungi</taxon>
        <taxon>Dikarya</taxon>
        <taxon>Basidiomycota</taxon>
        <taxon>Ustilaginomycotina</taxon>
        <taxon>Malasseziomycetes</taxon>
        <taxon>Malasseziales</taxon>
        <taxon>Malasseziaceae</taxon>
        <taxon>Malassezia</taxon>
    </lineage>
</organism>